<organism evidence="1 2">
    <name type="scientific">Saccharolobus caldissimus</name>
    <dbReference type="NCBI Taxonomy" id="1702097"/>
    <lineage>
        <taxon>Archaea</taxon>
        <taxon>Thermoproteota</taxon>
        <taxon>Thermoprotei</taxon>
        <taxon>Sulfolobales</taxon>
        <taxon>Sulfolobaceae</taxon>
        <taxon>Saccharolobus</taxon>
    </lineage>
</organism>
<evidence type="ECO:0000313" key="1">
    <source>
        <dbReference type="EMBL" id="BDB98506.1"/>
    </source>
</evidence>
<dbReference type="EMBL" id="AP025226">
    <property type="protein sequence ID" value="BDB98506.1"/>
    <property type="molecule type" value="Genomic_DNA"/>
</dbReference>
<name>A0AAQ4CRS5_9CREN</name>
<dbReference type="KEGG" id="scas:SACC_15230"/>
<dbReference type="AlphaFoldDB" id="A0AAQ4CRS5"/>
<reference evidence="1 2" key="1">
    <citation type="journal article" date="2022" name="Microbiol. Resour. Announc.">
        <title>Complete Genome Sequence of the Hyperthermophilic and Acidophilic Archaeon Saccharolobus caldissimus Strain HS-3T.</title>
        <authorList>
            <person name="Sakai H.D."/>
            <person name="Kurosawa N."/>
        </authorList>
    </citation>
    <scope>NUCLEOTIDE SEQUENCE [LARGE SCALE GENOMIC DNA]</scope>
    <source>
        <strain evidence="1 2">JCM32116</strain>
    </source>
</reference>
<gene>
    <name evidence="1" type="ORF">SACC_15230</name>
</gene>
<evidence type="ECO:0000313" key="2">
    <source>
        <dbReference type="Proteomes" id="UP001319921"/>
    </source>
</evidence>
<protein>
    <submittedName>
        <fullName evidence="1">Uncharacterized protein</fullName>
    </submittedName>
</protein>
<proteinExistence type="predicted"/>
<sequence>MSMVFVMILLRLGLYVVRADYPSVNVLACRGCSQTVILFDNLL</sequence>
<accession>A0AAQ4CRS5</accession>
<keyword evidence="2" id="KW-1185">Reference proteome</keyword>
<dbReference type="Proteomes" id="UP001319921">
    <property type="component" value="Chromosome"/>
</dbReference>